<dbReference type="InterPro" id="IPR011006">
    <property type="entry name" value="CheY-like_superfamily"/>
</dbReference>
<comment type="caution">
    <text evidence="6">Lacks conserved residue(s) required for the propagation of feature annotation.</text>
</comment>
<proteinExistence type="predicted"/>
<protein>
    <submittedName>
        <fullName evidence="8">Response regulator</fullName>
    </submittedName>
</protein>
<dbReference type="RefSeq" id="WP_241447862.1">
    <property type="nucleotide sequence ID" value="NZ_JAKZHW010000002.1"/>
</dbReference>
<evidence type="ECO:0000259" key="7">
    <source>
        <dbReference type="PROSITE" id="PS50110"/>
    </source>
</evidence>
<reference evidence="8 9" key="1">
    <citation type="submission" date="2022-03" db="EMBL/GenBank/DDBJ databases">
        <authorList>
            <person name="Jo J.-H."/>
            <person name="Im W.-T."/>
        </authorList>
    </citation>
    <scope>NUCLEOTIDE SEQUENCE [LARGE SCALE GENOMIC DNA]</scope>
    <source>
        <strain evidence="8 9">SM33</strain>
    </source>
</reference>
<accession>A0ABS9VR36</accession>
<sequence length="188" mass="20574">MDGGISEAGNGVSAQDVPRVLIVQPNRTYLGVIARRIVEGGYKVATAETVQGAIAELHRVSIQLVLSELRIPQVGGVELSRMLRDDPVHREVPIFLITGKSDAEGAIEGYKAGADAVIAKPFHFEVLIARIGREIERSQSLEKLRTDNAVLDARVVGRAIELGEMRERWLASEAERRRLEQMVGSIAL</sequence>
<evidence type="ECO:0000313" key="8">
    <source>
        <dbReference type="EMBL" id="MCH8616984.1"/>
    </source>
</evidence>
<dbReference type="SMART" id="SM00448">
    <property type="entry name" value="REC"/>
    <property type="match status" value="1"/>
</dbReference>
<evidence type="ECO:0000256" key="4">
    <source>
        <dbReference type="ARBA" id="ARBA00023125"/>
    </source>
</evidence>
<keyword evidence="2" id="KW-0902">Two-component regulatory system</keyword>
<comment type="caution">
    <text evidence="8">The sequence shown here is derived from an EMBL/GenBank/DDBJ whole genome shotgun (WGS) entry which is preliminary data.</text>
</comment>
<evidence type="ECO:0000256" key="1">
    <source>
        <dbReference type="ARBA" id="ARBA00022553"/>
    </source>
</evidence>
<keyword evidence="3" id="KW-0805">Transcription regulation</keyword>
<evidence type="ECO:0000256" key="6">
    <source>
        <dbReference type="PROSITE-ProRule" id="PRU00169"/>
    </source>
</evidence>
<keyword evidence="5" id="KW-0804">Transcription</keyword>
<keyword evidence="9" id="KW-1185">Reference proteome</keyword>
<feature type="domain" description="Response regulatory" evidence="7">
    <location>
        <begin position="19"/>
        <end position="135"/>
    </location>
</feature>
<dbReference type="PROSITE" id="PS50110">
    <property type="entry name" value="RESPONSE_REGULATORY"/>
    <property type="match status" value="1"/>
</dbReference>
<dbReference type="SUPFAM" id="SSF52172">
    <property type="entry name" value="CheY-like"/>
    <property type="match status" value="1"/>
</dbReference>
<dbReference type="InterPro" id="IPR039420">
    <property type="entry name" value="WalR-like"/>
</dbReference>
<dbReference type="Gene3D" id="3.40.50.2300">
    <property type="match status" value="1"/>
</dbReference>
<keyword evidence="1" id="KW-0597">Phosphoprotein</keyword>
<dbReference type="PANTHER" id="PTHR48111:SF1">
    <property type="entry name" value="TWO-COMPONENT RESPONSE REGULATOR ORR33"/>
    <property type="match status" value="1"/>
</dbReference>
<dbReference type="Proteomes" id="UP001203058">
    <property type="component" value="Unassembled WGS sequence"/>
</dbReference>
<organism evidence="8 9">
    <name type="scientific">Sphingomonas telluris</name>
    <dbReference type="NCBI Taxonomy" id="2907998"/>
    <lineage>
        <taxon>Bacteria</taxon>
        <taxon>Pseudomonadati</taxon>
        <taxon>Pseudomonadota</taxon>
        <taxon>Alphaproteobacteria</taxon>
        <taxon>Sphingomonadales</taxon>
        <taxon>Sphingomonadaceae</taxon>
        <taxon>Sphingomonas</taxon>
    </lineage>
</organism>
<evidence type="ECO:0000256" key="3">
    <source>
        <dbReference type="ARBA" id="ARBA00023015"/>
    </source>
</evidence>
<name>A0ABS9VR36_9SPHN</name>
<dbReference type="InterPro" id="IPR001789">
    <property type="entry name" value="Sig_transdc_resp-reg_receiver"/>
</dbReference>
<gene>
    <name evidence="8" type="ORF">LZ016_12860</name>
</gene>
<evidence type="ECO:0000256" key="5">
    <source>
        <dbReference type="ARBA" id="ARBA00023163"/>
    </source>
</evidence>
<dbReference type="Pfam" id="PF00072">
    <property type="entry name" value="Response_reg"/>
    <property type="match status" value="1"/>
</dbReference>
<evidence type="ECO:0000256" key="2">
    <source>
        <dbReference type="ARBA" id="ARBA00023012"/>
    </source>
</evidence>
<evidence type="ECO:0000313" key="9">
    <source>
        <dbReference type="Proteomes" id="UP001203058"/>
    </source>
</evidence>
<dbReference type="EMBL" id="JAKZHW010000002">
    <property type="protein sequence ID" value="MCH8616984.1"/>
    <property type="molecule type" value="Genomic_DNA"/>
</dbReference>
<keyword evidence="4" id="KW-0238">DNA-binding</keyword>
<dbReference type="PANTHER" id="PTHR48111">
    <property type="entry name" value="REGULATOR OF RPOS"/>
    <property type="match status" value="1"/>
</dbReference>